<gene>
    <name evidence="7" type="ORF">CALVIDRAFT_532121</name>
</gene>
<sequence>MLDARSIYEVELQSLTEKPWRQSGSDLSDWFNYGFDEISWEAYCLRKTELAELCAALKQNVIAYTGMPENQLLALPPEMRTMAINSANAMPLGVPQNMIGGIPSGDLMDMGGMGMAGIQSMQPNMLGTGMNGDQTMHMRESIVGNMQGAVPGIEGGFLHPAVSGGMTENSGANGNAYPAAYSVDVSVPHGEQAFSARVPARNPAQVGHGTPPPLSALTQAVSITVQAVPTRPASALPPKVPTGPRNRTTYKDKDREPVKQEVEGLDYGGGAVVDSTTSGRKRPYAGGDDNSRSKRR</sequence>
<evidence type="ECO:0000256" key="4">
    <source>
        <dbReference type="ARBA" id="ARBA00023242"/>
    </source>
</evidence>
<keyword evidence="3" id="KW-0507">mRNA processing</keyword>
<evidence type="ECO:0000256" key="1">
    <source>
        <dbReference type="ARBA" id="ARBA00004123"/>
    </source>
</evidence>
<dbReference type="EMBL" id="KV417449">
    <property type="protein sequence ID" value="KZO89394.1"/>
    <property type="molecule type" value="Genomic_DNA"/>
</dbReference>
<dbReference type="OrthoDB" id="1917198at2759"/>
<dbReference type="GO" id="GO:0005634">
    <property type="term" value="C:nucleus"/>
    <property type="evidence" value="ECO:0007669"/>
    <property type="project" value="UniProtKB-SubCell"/>
</dbReference>
<name>A0A167FDT5_CALVF</name>
<protein>
    <recommendedName>
        <fullName evidence="6">Pre-mRNA polyadenylation factor Fip1 domain-containing protein</fullName>
    </recommendedName>
</protein>
<dbReference type="PANTHER" id="PTHR36884:SF4">
    <property type="entry name" value="FIP1[III]-LIKE PROTEIN"/>
    <property type="match status" value="1"/>
</dbReference>
<dbReference type="AlphaFoldDB" id="A0A167FDT5"/>
<evidence type="ECO:0000256" key="5">
    <source>
        <dbReference type="SAM" id="MobiDB-lite"/>
    </source>
</evidence>
<dbReference type="STRING" id="1330018.A0A167FDT5"/>
<evidence type="ECO:0000256" key="2">
    <source>
        <dbReference type="ARBA" id="ARBA00007459"/>
    </source>
</evidence>
<feature type="domain" description="Pre-mRNA polyadenylation factor Fip1" evidence="6">
    <location>
        <begin position="9"/>
        <end position="50"/>
    </location>
</feature>
<evidence type="ECO:0000259" key="6">
    <source>
        <dbReference type="Pfam" id="PF05182"/>
    </source>
</evidence>
<dbReference type="Proteomes" id="UP000076738">
    <property type="component" value="Unassembled WGS sequence"/>
</dbReference>
<dbReference type="PANTHER" id="PTHR36884">
    <property type="entry name" value="FIP1[III]-LIKE PROTEIN"/>
    <property type="match status" value="1"/>
</dbReference>
<keyword evidence="4" id="KW-0539">Nucleus</keyword>
<feature type="region of interest" description="Disordered" evidence="5">
    <location>
        <begin position="228"/>
        <end position="296"/>
    </location>
</feature>
<feature type="compositionally biased region" description="Basic and acidic residues" evidence="5">
    <location>
        <begin position="249"/>
        <end position="262"/>
    </location>
</feature>
<keyword evidence="8" id="KW-1185">Reference proteome</keyword>
<dbReference type="InterPro" id="IPR007854">
    <property type="entry name" value="Fip1_dom"/>
</dbReference>
<accession>A0A167FDT5</accession>
<dbReference type="InterPro" id="IPR044976">
    <property type="entry name" value="FIPS5/FIPS3-like"/>
</dbReference>
<organism evidence="7 8">
    <name type="scientific">Calocera viscosa (strain TUFC12733)</name>
    <dbReference type="NCBI Taxonomy" id="1330018"/>
    <lineage>
        <taxon>Eukaryota</taxon>
        <taxon>Fungi</taxon>
        <taxon>Dikarya</taxon>
        <taxon>Basidiomycota</taxon>
        <taxon>Agaricomycotina</taxon>
        <taxon>Dacrymycetes</taxon>
        <taxon>Dacrymycetales</taxon>
        <taxon>Dacrymycetaceae</taxon>
        <taxon>Calocera</taxon>
    </lineage>
</organism>
<comment type="similarity">
    <text evidence="2">Belongs to the FIP1 family.</text>
</comment>
<dbReference type="GO" id="GO:0006397">
    <property type="term" value="P:mRNA processing"/>
    <property type="evidence" value="ECO:0007669"/>
    <property type="project" value="UniProtKB-KW"/>
</dbReference>
<dbReference type="Pfam" id="PF05182">
    <property type="entry name" value="Fip1"/>
    <property type="match status" value="1"/>
</dbReference>
<proteinExistence type="inferred from homology"/>
<reference evidence="7 8" key="1">
    <citation type="journal article" date="2016" name="Mol. Biol. Evol.">
        <title>Comparative Genomics of Early-Diverging Mushroom-Forming Fungi Provides Insights into the Origins of Lignocellulose Decay Capabilities.</title>
        <authorList>
            <person name="Nagy L.G."/>
            <person name="Riley R."/>
            <person name="Tritt A."/>
            <person name="Adam C."/>
            <person name="Daum C."/>
            <person name="Floudas D."/>
            <person name="Sun H."/>
            <person name="Yadav J.S."/>
            <person name="Pangilinan J."/>
            <person name="Larsson K.H."/>
            <person name="Matsuura K."/>
            <person name="Barry K."/>
            <person name="Labutti K."/>
            <person name="Kuo R."/>
            <person name="Ohm R.A."/>
            <person name="Bhattacharya S.S."/>
            <person name="Shirouzu T."/>
            <person name="Yoshinaga Y."/>
            <person name="Martin F.M."/>
            <person name="Grigoriev I.V."/>
            <person name="Hibbett D.S."/>
        </authorList>
    </citation>
    <scope>NUCLEOTIDE SEQUENCE [LARGE SCALE GENOMIC DNA]</scope>
    <source>
        <strain evidence="7 8">TUFC12733</strain>
    </source>
</reference>
<comment type="subcellular location">
    <subcellularLocation>
        <location evidence="1">Nucleus</location>
    </subcellularLocation>
</comment>
<evidence type="ECO:0000256" key="3">
    <source>
        <dbReference type="ARBA" id="ARBA00022664"/>
    </source>
</evidence>
<evidence type="ECO:0000313" key="8">
    <source>
        <dbReference type="Proteomes" id="UP000076738"/>
    </source>
</evidence>
<evidence type="ECO:0000313" key="7">
    <source>
        <dbReference type="EMBL" id="KZO89394.1"/>
    </source>
</evidence>